<evidence type="ECO:0000313" key="1">
    <source>
        <dbReference type="EMBL" id="KAK3783419.1"/>
    </source>
</evidence>
<proteinExistence type="predicted"/>
<sequence>MLRRKKKPYFNTVLKFNRMHPKSRLMERQITVRSSGCASPPPVFPRRCLLSPRQSAAALLGRVMFQIWKFQCWE</sequence>
<reference evidence="1" key="1">
    <citation type="journal article" date="2023" name="G3 (Bethesda)">
        <title>A reference genome for the long-term kleptoplast-retaining sea slug Elysia crispata morphotype clarki.</title>
        <authorList>
            <person name="Eastman K.E."/>
            <person name="Pendleton A.L."/>
            <person name="Shaikh M.A."/>
            <person name="Suttiyut T."/>
            <person name="Ogas R."/>
            <person name="Tomko P."/>
            <person name="Gavelis G."/>
            <person name="Widhalm J.R."/>
            <person name="Wisecaver J.H."/>
        </authorList>
    </citation>
    <scope>NUCLEOTIDE SEQUENCE</scope>
    <source>
        <strain evidence="1">ECLA1</strain>
    </source>
</reference>
<organism evidence="1 2">
    <name type="scientific">Elysia crispata</name>
    <name type="common">lettuce slug</name>
    <dbReference type="NCBI Taxonomy" id="231223"/>
    <lineage>
        <taxon>Eukaryota</taxon>
        <taxon>Metazoa</taxon>
        <taxon>Spiralia</taxon>
        <taxon>Lophotrochozoa</taxon>
        <taxon>Mollusca</taxon>
        <taxon>Gastropoda</taxon>
        <taxon>Heterobranchia</taxon>
        <taxon>Euthyneura</taxon>
        <taxon>Panpulmonata</taxon>
        <taxon>Sacoglossa</taxon>
        <taxon>Placobranchoidea</taxon>
        <taxon>Plakobranchidae</taxon>
        <taxon>Elysia</taxon>
    </lineage>
</organism>
<dbReference type="Proteomes" id="UP001283361">
    <property type="component" value="Unassembled WGS sequence"/>
</dbReference>
<evidence type="ECO:0000313" key="2">
    <source>
        <dbReference type="Proteomes" id="UP001283361"/>
    </source>
</evidence>
<accession>A0AAE1DUI1</accession>
<dbReference type="AlphaFoldDB" id="A0AAE1DUI1"/>
<keyword evidence="2" id="KW-1185">Reference proteome</keyword>
<name>A0AAE1DUI1_9GAST</name>
<gene>
    <name evidence="1" type="ORF">RRG08_033680</name>
</gene>
<dbReference type="EMBL" id="JAWDGP010002410">
    <property type="protein sequence ID" value="KAK3783419.1"/>
    <property type="molecule type" value="Genomic_DNA"/>
</dbReference>
<comment type="caution">
    <text evidence="1">The sequence shown here is derived from an EMBL/GenBank/DDBJ whole genome shotgun (WGS) entry which is preliminary data.</text>
</comment>
<protein>
    <submittedName>
        <fullName evidence="1">Uncharacterized protein</fullName>
    </submittedName>
</protein>